<accession>A0ABV0STJ8</accession>
<comment type="subcellular location">
    <subcellularLocation>
        <location evidence="1">Cell membrane</location>
        <topology evidence="1">Single-pass type I membrane protein</topology>
    </subcellularLocation>
</comment>
<evidence type="ECO:0000256" key="2">
    <source>
        <dbReference type="ARBA" id="ARBA00022475"/>
    </source>
</evidence>
<evidence type="ECO:0000256" key="8">
    <source>
        <dbReference type="ARBA" id="ARBA00023170"/>
    </source>
</evidence>
<feature type="domain" description="Ig-like" evidence="12">
    <location>
        <begin position="20"/>
        <end position="130"/>
    </location>
</feature>
<proteinExistence type="predicted"/>
<dbReference type="SMART" id="SM00406">
    <property type="entry name" value="IGv"/>
    <property type="match status" value="1"/>
</dbReference>
<keyword evidence="2" id="KW-1003">Cell membrane</keyword>
<sequence length="171" mass="18946">MSLFKCSHSIRFLVPLFLLPCVVTVSCQNVDGAVKGTITLPCAYKVPDPSVVNIFWRSEKGNIVLDIKSGREDLTNQHMKYKGRVSSFPDNYKTGNFSILLKDVRQEDAGTYVCHILPQDRRTTVSLTVSDNPDVASRVVPPSDGAASRSCLHVFILSSLNLLLLYVCQIN</sequence>
<dbReference type="SUPFAM" id="SSF48726">
    <property type="entry name" value="Immunoglobulin"/>
    <property type="match status" value="1"/>
</dbReference>
<protein>
    <recommendedName>
        <fullName evidence="12">Ig-like domain-containing protein</fullName>
    </recommendedName>
</protein>
<dbReference type="Pfam" id="PF00047">
    <property type="entry name" value="ig"/>
    <property type="match status" value="1"/>
</dbReference>
<keyword evidence="10" id="KW-0393">Immunoglobulin domain</keyword>
<keyword evidence="14" id="KW-1185">Reference proteome</keyword>
<dbReference type="InterPro" id="IPR036179">
    <property type="entry name" value="Ig-like_dom_sf"/>
</dbReference>
<keyword evidence="9" id="KW-0325">Glycoprotein</keyword>
<keyword evidence="8" id="KW-0675">Receptor</keyword>
<dbReference type="InterPro" id="IPR007110">
    <property type="entry name" value="Ig-like_dom"/>
</dbReference>
<evidence type="ECO:0000256" key="6">
    <source>
        <dbReference type="ARBA" id="ARBA00023136"/>
    </source>
</evidence>
<evidence type="ECO:0000313" key="14">
    <source>
        <dbReference type="Proteomes" id="UP001482620"/>
    </source>
</evidence>
<dbReference type="EMBL" id="JAHRIQ010006936">
    <property type="protein sequence ID" value="MEQ2223332.1"/>
    <property type="molecule type" value="Genomic_DNA"/>
</dbReference>
<dbReference type="InterPro" id="IPR013783">
    <property type="entry name" value="Ig-like_fold"/>
</dbReference>
<organism evidence="13 14">
    <name type="scientific">Ilyodon furcidens</name>
    <name type="common">goldbreast splitfin</name>
    <dbReference type="NCBI Taxonomy" id="33524"/>
    <lineage>
        <taxon>Eukaryota</taxon>
        <taxon>Metazoa</taxon>
        <taxon>Chordata</taxon>
        <taxon>Craniata</taxon>
        <taxon>Vertebrata</taxon>
        <taxon>Euteleostomi</taxon>
        <taxon>Actinopterygii</taxon>
        <taxon>Neopterygii</taxon>
        <taxon>Teleostei</taxon>
        <taxon>Neoteleostei</taxon>
        <taxon>Acanthomorphata</taxon>
        <taxon>Ovalentaria</taxon>
        <taxon>Atherinomorphae</taxon>
        <taxon>Cyprinodontiformes</taxon>
        <taxon>Goodeidae</taxon>
        <taxon>Ilyodon</taxon>
    </lineage>
</organism>
<evidence type="ECO:0000259" key="12">
    <source>
        <dbReference type="PROSITE" id="PS50835"/>
    </source>
</evidence>
<evidence type="ECO:0000256" key="1">
    <source>
        <dbReference type="ARBA" id="ARBA00004251"/>
    </source>
</evidence>
<dbReference type="PANTHER" id="PTHR25466">
    <property type="entry name" value="T-LYMPHOCYTE ACTIVATION ANTIGEN"/>
    <property type="match status" value="1"/>
</dbReference>
<dbReference type="PROSITE" id="PS50835">
    <property type="entry name" value="IG_LIKE"/>
    <property type="match status" value="1"/>
</dbReference>
<evidence type="ECO:0000256" key="9">
    <source>
        <dbReference type="ARBA" id="ARBA00023180"/>
    </source>
</evidence>
<name>A0ABV0STJ8_9TELE</name>
<dbReference type="Proteomes" id="UP001482620">
    <property type="component" value="Unassembled WGS sequence"/>
</dbReference>
<keyword evidence="3" id="KW-0812">Transmembrane</keyword>
<comment type="caution">
    <text evidence="13">The sequence shown here is derived from an EMBL/GenBank/DDBJ whole genome shotgun (WGS) entry which is preliminary data.</text>
</comment>
<keyword evidence="7" id="KW-1015">Disulfide bond</keyword>
<feature type="signal peptide" evidence="11">
    <location>
        <begin position="1"/>
        <end position="27"/>
    </location>
</feature>
<dbReference type="SMART" id="SM00409">
    <property type="entry name" value="IG"/>
    <property type="match status" value="1"/>
</dbReference>
<evidence type="ECO:0000256" key="10">
    <source>
        <dbReference type="ARBA" id="ARBA00023319"/>
    </source>
</evidence>
<gene>
    <name evidence="13" type="ORF">ILYODFUR_035720</name>
</gene>
<feature type="chain" id="PRO_5045453309" description="Ig-like domain-containing protein" evidence="11">
    <location>
        <begin position="28"/>
        <end position="171"/>
    </location>
</feature>
<dbReference type="InterPro" id="IPR013106">
    <property type="entry name" value="Ig_V-set"/>
</dbReference>
<evidence type="ECO:0000256" key="3">
    <source>
        <dbReference type="ARBA" id="ARBA00022692"/>
    </source>
</evidence>
<dbReference type="InterPro" id="IPR051713">
    <property type="entry name" value="T-cell_Activation_Regulation"/>
</dbReference>
<evidence type="ECO:0000256" key="4">
    <source>
        <dbReference type="ARBA" id="ARBA00022729"/>
    </source>
</evidence>
<evidence type="ECO:0000256" key="7">
    <source>
        <dbReference type="ARBA" id="ARBA00023157"/>
    </source>
</evidence>
<dbReference type="PROSITE" id="PS51257">
    <property type="entry name" value="PROKAR_LIPOPROTEIN"/>
    <property type="match status" value="1"/>
</dbReference>
<evidence type="ECO:0000256" key="11">
    <source>
        <dbReference type="SAM" id="SignalP"/>
    </source>
</evidence>
<keyword evidence="5" id="KW-1133">Transmembrane helix</keyword>
<evidence type="ECO:0000256" key="5">
    <source>
        <dbReference type="ARBA" id="ARBA00022989"/>
    </source>
</evidence>
<dbReference type="PANTHER" id="PTHR25466:SF14">
    <property type="entry name" value="BUTYROPHILIN SUBFAMILY 2 MEMBER A2-LIKE-RELATED"/>
    <property type="match status" value="1"/>
</dbReference>
<dbReference type="Gene3D" id="2.60.40.10">
    <property type="entry name" value="Immunoglobulins"/>
    <property type="match status" value="1"/>
</dbReference>
<keyword evidence="4 11" id="KW-0732">Signal</keyword>
<keyword evidence="6" id="KW-0472">Membrane</keyword>
<dbReference type="InterPro" id="IPR013151">
    <property type="entry name" value="Immunoglobulin_dom"/>
</dbReference>
<reference evidence="13 14" key="1">
    <citation type="submission" date="2021-06" db="EMBL/GenBank/DDBJ databases">
        <authorList>
            <person name="Palmer J.M."/>
        </authorList>
    </citation>
    <scope>NUCLEOTIDE SEQUENCE [LARGE SCALE GENOMIC DNA]</scope>
    <source>
        <strain evidence="14">if_2019</strain>
        <tissue evidence="13">Muscle</tissue>
    </source>
</reference>
<evidence type="ECO:0000313" key="13">
    <source>
        <dbReference type="EMBL" id="MEQ2223332.1"/>
    </source>
</evidence>
<dbReference type="InterPro" id="IPR003599">
    <property type="entry name" value="Ig_sub"/>
</dbReference>